<dbReference type="SUPFAM" id="SSF52309">
    <property type="entry name" value="N-(deoxy)ribosyltransferase-like"/>
    <property type="match status" value="1"/>
</dbReference>
<dbReference type="Gene3D" id="3.40.50.450">
    <property type="match status" value="1"/>
</dbReference>
<gene>
    <name evidence="1" type="ORF">Aco04nite_40860</name>
</gene>
<reference evidence="1" key="1">
    <citation type="submission" date="2021-03" db="EMBL/GenBank/DDBJ databases">
        <title>Whole genome shotgun sequence of Actinoplanes consettensis NBRC 14913.</title>
        <authorList>
            <person name="Komaki H."/>
            <person name="Tamura T."/>
        </authorList>
    </citation>
    <scope>NUCLEOTIDE SEQUENCE</scope>
    <source>
        <strain evidence="1">NBRC 14913</strain>
    </source>
</reference>
<accession>A0A919SLW9</accession>
<proteinExistence type="predicted"/>
<evidence type="ECO:0000313" key="1">
    <source>
        <dbReference type="EMBL" id="GIM74551.1"/>
    </source>
</evidence>
<evidence type="ECO:0000313" key="2">
    <source>
        <dbReference type="Proteomes" id="UP000680865"/>
    </source>
</evidence>
<protein>
    <recommendedName>
        <fullName evidence="3">AbiJ N-terminal domain-containing protein</fullName>
    </recommendedName>
</protein>
<dbReference type="Proteomes" id="UP000680865">
    <property type="component" value="Unassembled WGS sequence"/>
</dbReference>
<dbReference type="RefSeq" id="WP_212998820.1">
    <property type="nucleotide sequence ID" value="NZ_BAAATW010000015.1"/>
</dbReference>
<organism evidence="1 2">
    <name type="scientific">Winogradskya consettensis</name>
    <dbReference type="NCBI Taxonomy" id="113560"/>
    <lineage>
        <taxon>Bacteria</taxon>
        <taxon>Bacillati</taxon>
        <taxon>Actinomycetota</taxon>
        <taxon>Actinomycetes</taxon>
        <taxon>Micromonosporales</taxon>
        <taxon>Micromonosporaceae</taxon>
        <taxon>Winogradskya</taxon>
    </lineage>
</organism>
<comment type="caution">
    <text evidence="1">The sequence shown here is derived from an EMBL/GenBank/DDBJ whole genome shotgun (WGS) entry which is preliminary data.</text>
</comment>
<evidence type="ECO:0008006" key="3">
    <source>
        <dbReference type="Google" id="ProtNLM"/>
    </source>
</evidence>
<name>A0A919SLW9_9ACTN</name>
<keyword evidence="2" id="KW-1185">Reference proteome</keyword>
<dbReference type="EMBL" id="BOQP01000021">
    <property type="protein sequence ID" value="GIM74551.1"/>
    <property type="molecule type" value="Genomic_DNA"/>
</dbReference>
<dbReference type="AlphaFoldDB" id="A0A919SLW9"/>
<sequence length="277" mass="31414">MYNLIVGFTDGEASPDRVVEYTDDAIRAYVEPGGKPDVARLLNLPTLVMPEIDRGSPQVARVGHLENLRLDGRNYRFRFVPSAVSPEISCSRIQAVADRLDIREFEFRRTHWAVKDVDLHRVLHEVSTRNEPGSTVFSLPVNRPREPDLVAVMMPFDARFDPVTAALRQASEDAGLRCLRADDIWEHHHIMDDVISLIWRAQVVIADFTGRNPNVFYEAGIAHSLGRDVIQITQSDDDVPFDLRSIRSLHYHANGEGLELLRSKLTDRLRDLVKNSA</sequence>